<keyword evidence="1" id="KW-0677">Repeat</keyword>
<evidence type="ECO:0000256" key="4">
    <source>
        <dbReference type="RuleBase" id="RU367091"/>
    </source>
</evidence>
<evidence type="ECO:0000256" key="3">
    <source>
        <dbReference type="PROSITE-ProRule" id="PRU00339"/>
    </source>
</evidence>
<keyword evidence="7" id="KW-1185">Reference proteome</keyword>
<dbReference type="RefSeq" id="XP_001421799.1">
    <property type="nucleotide sequence ID" value="XM_001421762.1"/>
</dbReference>
<dbReference type="GO" id="GO:0072546">
    <property type="term" value="C:EMC complex"/>
    <property type="evidence" value="ECO:0007669"/>
    <property type="project" value="UniProtKB-UniRule"/>
</dbReference>
<dbReference type="EMBL" id="CP000595">
    <property type="protein sequence ID" value="ABP00093.1"/>
    <property type="molecule type" value="Genomic_DNA"/>
</dbReference>
<organism evidence="6 7">
    <name type="scientific">Ostreococcus lucimarinus (strain CCE9901)</name>
    <dbReference type="NCBI Taxonomy" id="436017"/>
    <lineage>
        <taxon>Eukaryota</taxon>
        <taxon>Viridiplantae</taxon>
        <taxon>Chlorophyta</taxon>
        <taxon>Mamiellophyceae</taxon>
        <taxon>Mamiellales</taxon>
        <taxon>Bathycoccaceae</taxon>
        <taxon>Ostreococcus</taxon>
    </lineage>
</organism>
<dbReference type="AlphaFoldDB" id="A4S8P8"/>
<comment type="similarity">
    <text evidence="4">Belongs to the EMC2 family.</text>
</comment>
<dbReference type="SUPFAM" id="SSF48452">
    <property type="entry name" value="TPR-like"/>
    <property type="match status" value="1"/>
</dbReference>
<gene>
    <name evidence="6" type="ORF">OSTLU_7611</name>
</gene>
<comment type="subcellular location">
    <subcellularLocation>
        <location evidence="4">Endoplasmic reticulum membrane</location>
        <topology evidence="4">Peripheral membrane protein</topology>
        <orientation evidence="4">Cytoplasmic side</orientation>
    </subcellularLocation>
</comment>
<accession>A4S8P8</accession>
<comment type="subunit">
    <text evidence="4">Component of the ER membrane protein complex (EMC).</text>
</comment>
<dbReference type="Pfam" id="PF22890">
    <property type="entry name" value="TPR_EMC2"/>
    <property type="match status" value="1"/>
</dbReference>
<dbReference type="HOGENOM" id="CLU_052388_1_1_1"/>
<keyword evidence="4" id="KW-0256">Endoplasmic reticulum</keyword>
<dbReference type="Gene3D" id="1.25.40.10">
    <property type="entry name" value="Tetratricopeptide repeat domain"/>
    <property type="match status" value="1"/>
</dbReference>
<comment type="function">
    <text evidence="4">Part of the endoplasmic reticulum membrane protein complex (EMC) that enables the energy-independent insertion into endoplasmic reticulum membranes of newly synthesized membrane proteins.</text>
</comment>
<feature type="repeat" description="TPR" evidence="3">
    <location>
        <begin position="62"/>
        <end position="95"/>
    </location>
</feature>
<name>A4S8P8_OSTLU</name>
<dbReference type="PANTHER" id="PTHR12760">
    <property type="entry name" value="TETRATRICOPEPTIDE REPEAT PROTEIN"/>
    <property type="match status" value="1"/>
</dbReference>
<sequence length="187" mass="20894">ATTLGKEGGAAEARKMLDEMLEENKGEARLRKMRVACAKSEGDVPGAVAALTEYLEDFGADDEAWLELGKLYAERCEYEKALFCYEEVLCARPFDPNSHRRMGEVLYTMGGEENIRDAKHHFAAAIDFTNGKDIRALYAVILCVKKLRIMSSKRGEEFKDNGALELADAATERLLQRYASDNETLLS</sequence>
<feature type="non-terminal residue" evidence="6">
    <location>
        <position position="1"/>
    </location>
</feature>
<dbReference type="InterPro" id="IPR011990">
    <property type="entry name" value="TPR-like_helical_dom_sf"/>
</dbReference>
<protein>
    <recommendedName>
        <fullName evidence="4">ER membrane protein complex subunit 2</fullName>
    </recommendedName>
</protein>
<dbReference type="GeneID" id="5005775"/>
<keyword evidence="4" id="KW-0472">Membrane</keyword>
<dbReference type="STRING" id="436017.A4S8P8"/>
<feature type="domain" description="EMC2 TPR-like" evidence="5">
    <location>
        <begin position="9"/>
        <end position="105"/>
    </location>
</feature>
<dbReference type="OrthoDB" id="124397at2759"/>
<dbReference type="KEGG" id="olu:OSTLU_7611"/>
<dbReference type="InterPro" id="IPR039856">
    <property type="entry name" value="EMC2-like"/>
</dbReference>
<evidence type="ECO:0000313" key="7">
    <source>
        <dbReference type="Proteomes" id="UP000001568"/>
    </source>
</evidence>
<dbReference type="Gramene" id="ABP00093">
    <property type="protein sequence ID" value="ABP00093"/>
    <property type="gene ID" value="OSTLU_7611"/>
</dbReference>
<evidence type="ECO:0000259" key="5">
    <source>
        <dbReference type="Pfam" id="PF22890"/>
    </source>
</evidence>
<reference evidence="6 7" key="1">
    <citation type="journal article" date="2007" name="Proc. Natl. Acad. Sci. U.S.A.">
        <title>The tiny eukaryote Ostreococcus provides genomic insights into the paradox of plankton speciation.</title>
        <authorList>
            <person name="Palenik B."/>
            <person name="Grimwood J."/>
            <person name="Aerts A."/>
            <person name="Rouze P."/>
            <person name="Salamov A."/>
            <person name="Putnam N."/>
            <person name="Dupont C."/>
            <person name="Jorgensen R."/>
            <person name="Derelle E."/>
            <person name="Rombauts S."/>
            <person name="Zhou K."/>
            <person name="Otillar R."/>
            <person name="Merchant S.S."/>
            <person name="Podell S."/>
            <person name="Gaasterland T."/>
            <person name="Napoli C."/>
            <person name="Gendler K."/>
            <person name="Manuell A."/>
            <person name="Tai V."/>
            <person name="Vallon O."/>
            <person name="Piganeau G."/>
            <person name="Jancek S."/>
            <person name="Heijde M."/>
            <person name="Jabbari K."/>
            <person name="Bowler C."/>
            <person name="Lohr M."/>
            <person name="Robbens S."/>
            <person name="Werner G."/>
            <person name="Dubchak I."/>
            <person name="Pazour G.J."/>
            <person name="Ren Q."/>
            <person name="Paulsen I."/>
            <person name="Delwiche C."/>
            <person name="Schmutz J."/>
            <person name="Rokhsar D."/>
            <person name="Van de Peer Y."/>
            <person name="Moreau H."/>
            <person name="Grigoriev I.V."/>
        </authorList>
    </citation>
    <scope>NUCLEOTIDE SEQUENCE [LARGE SCALE GENOMIC DNA]</scope>
    <source>
        <strain evidence="6 7">CCE9901</strain>
    </source>
</reference>
<feature type="non-terminal residue" evidence="6">
    <location>
        <position position="187"/>
    </location>
</feature>
<proteinExistence type="inferred from homology"/>
<keyword evidence="2 3" id="KW-0802">TPR repeat</keyword>
<dbReference type="OMA" id="LFCYEEV"/>
<dbReference type="InterPro" id="IPR055217">
    <property type="entry name" value="TPR_EMC2"/>
</dbReference>
<evidence type="ECO:0000256" key="2">
    <source>
        <dbReference type="ARBA" id="ARBA00022803"/>
    </source>
</evidence>
<dbReference type="eggNOG" id="KOG3060">
    <property type="taxonomic scope" value="Eukaryota"/>
</dbReference>
<dbReference type="PROSITE" id="PS50005">
    <property type="entry name" value="TPR"/>
    <property type="match status" value="1"/>
</dbReference>
<evidence type="ECO:0000313" key="6">
    <source>
        <dbReference type="EMBL" id="ABP00093.1"/>
    </source>
</evidence>
<evidence type="ECO:0000256" key="1">
    <source>
        <dbReference type="ARBA" id="ARBA00022737"/>
    </source>
</evidence>
<dbReference type="InterPro" id="IPR019734">
    <property type="entry name" value="TPR_rpt"/>
</dbReference>
<dbReference type="Proteomes" id="UP000001568">
    <property type="component" value="Chromosome 15"/>
</dbReference>